<evidence type="ECO:0000313" key="2">
    <source>
        <dbReference type="Proteomes" id="UP000708208"/>
    </source>
</evidence>
<dbReference type="PANTHER" id="PTHR23287:SF16">
    <property type="entry name" value="TECTONIN BETA-PROPELLER REPEAT-CONTAINING PROTEIN 2"/>
    <property type="match status" value="1"/>
</dbReference>
<accession>A0A8J2NJM5</accession>
<reference evidence="1" key="1">
    <citation type="submission" date="2021-06" db="EMBL/GenBank/DDBJ databases">
        <authorList>
            <person name="Hodson N. C."/>
            <person name="Mongue J. A."/>
            <person name="Jaron S. K."/>
        </authorList>
    </citation>
    <scope>NUCLEOTIDE SEQUENCE</scope>
</reference>
<keyword evidence="2" id="KW-1185">Reference proteome</keyword>
<proteinExistence type="predicted"/>
<gene>
    <name evidence="1" type="ORF">AFUS01_LOCUS4705</name>
</gene>
<dbReference type="OrthoDB" id="19493at2759"/>
<sequence length="1222" mass="137092">MSGNRNSELVRSRPEPQIPFLVKIQTIDVESLDFRSSVAKNKHVTFVEGTSRFIFVGCTSGSVYVFSRENLQFLLIIPFKGGKVCSIASTEDESDVAVGSLRGQVSVYRLLKSRNVAIANSKSGPLPVSVKHLYAVTHHNKNEITEMHWSPNGRYLFIGDNQGLISQVDVGSLDEFPRPPPSRVILQVQSRVLQLDCIFPFLAINTLAGVFLCDIENEDFTRIHSANKRSILATGICLSLTAEQSEDFPPVSLYIAPQNSSTLLRYGTQGNLLQTLDFQNNYVCPGEVPLFDPKKGVSLNLSTDDSDCRISFGKLYSSDEGYLISASHHRIIFLDPVTSKVICWNDDFRRISTVKVVSNYLFLWEANRLHVVAISSFQTYGMQLITTGLTAVLENWVMHCLNAIGWTKQFQDTWENTRNSIVSTSTATTTPALSTTEVIAAEADPCEVAIVTKDNIEEPDEAVEGIANEASNTSTEGFSGNIKYNDVEGATVSSNEDATTGVARVDGEVTTEINDQTTEVTLESVEAIDGTLVTVENTTKDSLNDSTKSNTNAIRKNQEVTSPLNTCTAKVASNHSSKTELKDFTQDHIPEFLQDSLKKLFEEDDDDEPIPPKIELPPNPILLAINAFISTLEAQHGSPSAKTLNKSLRVMYEQVQIQLPHNLENADEDSVIFKQSLFQSKMTLESLIQSSFSFLRQDTLQKVQSELISDTVISNKVNELTKTILFKLICNDQEPSQKFQSNSLLIVNYGKQNSVKRWLTDYKISNSQIQRDTTLAEMVLLIVPLMSNPALILILEELLLHTGNKLFTWMVLLINAAERKIFPFGSKLQEFLSAKFRGNAINEVISIVYEDLLKPPDDQRAINFIHHFASLLQFKSASKNSKSKILSSLITNFPLKNSGDKEIRSVTRNLLSFNPMLLEMYMEGCLTDGNSQNLCSCGLPDFFGLPGLFMIPRTQRLIEETILEILLTRKSNKKDLPAGMRGPDIAFKFAMRRLLLDKYFELLEISADDSFDERVKCEIILRSGDCHLLQKHFQFSVMRLQIFKELYENIFSEWNDNSEHNCLGCGGLLTKLPNFRIISWDCIGLWILGEETLLQNERLTGIVRENEYLNRPGKFSLAFYRFLSHSGQESFDEDSVGFETARRLNARMDNRSSANFEVNPSQVLGIYLVLVLVHNSGSLNTLPRPWKLGGLFVKITVDLTSHRLQVPTLVLICILLKKYIPH</sequence>
<name>A0A8J2NJM5_9HEXA</name>
<dbReference type="PANTHER" id="PTHR23287">
    <property type="entry name" value="RUBY-EYE2-LIKE PROTEIN"/>
    <property type="match status" value="1"/>
</dbReference>
<dbReference type="Proteomes" id="UP000708208">
    <property type="component" value="Unassembled WGS sequence"/>
</dbReference>
<comment type="caution">
    <text evidence="1">The sequence shown here is derived from an EMBL/GenBank/DDBJ whole genome shotgun (WGS) entry which is preliminary data.</text>
</comment>
<evidence type="ECO:0000313" key="1">
    <source>
        <dbReference type="EMBL" id="CAG7706982.1"/>
    </source>
</evidence>
<dbReference type="AlphaFoldDB" id="A0A8J2NJM5"/>
<organism evidence="1 2">
    <name type="scientific">Allacma fusca</name>
    <dbReference type="NCBI Taxonomy" id="39272"/>
    <lineage>
        <taxon>Eukaryota</taxon>
        <taxon>Metazoa</taxon>
        <taxon>Ecdysozoa</taxon>
        <taxon>Arthropoda</taxon>
        <taxon>Hexapoda</taxon>
        <taxon>Collembola</taxon>
        <taxon>Symphypleona</taxon>
        <taxon>Sminthuridae</taxon>
        <taxon>Allacma</taxon>
    </lineage>
</organism>
<evidence type="ECO:0008006" key="3">
    <source>
        <dbReference type="Google" id="ProtNLM"/>
    </source>
</evidence>
<protein>
    <recommendedName>
        <fullName evidence="3">Hermansky-Pudlak syndrome 5 protein homolog</fullName>
    </recommendedName>
</protein>
<dbReference type="EMBL" id="CAJVCH010029504">
    <property type="protein sequence ID" value="CAG7706982.1"/>
    <property type="molecule type" value="Genomic_DNA"/>
</dbReference>